<dbReference type="EMBL" id="AP028910">
    <property type="protein sequence ID" value="BES91006.1"/>
    <property type="molecule type" value="Genomic_DNA"/>
</dbReference>
<dbReference type="Pfam" id="PF03258">
    <property type="entry name" value="Baculo_FP"/>
    <property type="match status" value="1"/>
</dbReference>
<feature type="domain" description="FP protein C-terminal" evidence="4">
    <location>
        <begin position="272"/>
        <end position="323"/>
    </location>
</feature>
<feature type="compositionally biased region" description="Acidic residues" evidence="2">
    <location>
        <begin position="66"/>
        <end position="80"/>
    </location>
</feature>
<evidence type="ECO:0000256" key="1">
    <source>
        <dbReference type="SAM" id="Coils"/>
    </source>
</evidence>
<evidence type="ECO:0000313" key="6">
    <source>
        <dbReference type="Proteomes" id="UP001307889"/>
    </source>
</evidence>
<proteinExistence type="predicted"/>
<dbReference type="InterPro" id="IPR004941">
    <property type="entry name" value="FP_N"/>
</dbReference>
<evidence type="ECO:0008006" key="7">
    <source>
        <dbReference type="Google" id="ProtNLM"/>
    </source>
</evidence>
<dbReference type="InterPro" id="IPR057251">
    <property type="entry name" value="FP_C"/>
</dbReference>
<sequence length="349" mass="39734">MQCLSCDLEASPSKCAKCIVCKGLFHPRCTSLKTKENFNKLGKRKASWKCDACKRGTGKNLKHETSDDESPEEGEPPEMELDSKTVSQLVANVALLVKKFDKIDKKVNNIEKSVEFSSDKTDDVLSKLTSIEKEINSLQKSNSRLQKENTSIKIELGTLRRRLNFVEQDRLDTSLEIFGIPETPNENVVDIVRTIATKSDIQLDEQEVVFAVRRNTGKKVAVNKMRPILVKMERSSTRNQLVKAIKKKDIMAKDVHASFPADVKIFANEKLTPANSHLFWLARSVAKVENFKFAWVSNGCIYLKKTEDTIPVRIKELQDLKKIDRKRRVKELYDQARDESDPSTSNDEE</sequence>
<feature type="coiled-coil region" evidence="1">
    <location>
        <begin position="128"/>
        <end position="155"/>
    </location>
</feature>
<organism evidence="5 6">
    <name type="scientific">Nesidiocoris tenuis</name>
    <dbReference type="NCBI Taxonomy" id="355587"/>
    <lineage>
        <taxon>Eukaryota</taxon>
        <taxon>Metazoa</taxon>
        <taxon>Ecdysozoa</taxon>
        <taxon>Arthropoda</taxon>
        <taxon>Hexapoda</taxon>
        <taxon>Insecta</taxon>
        <taxon>Pterygota</taxon>
        <taxon>Neoptera</taxon>
        <taxon>Paraneoptera</taxon>
        <taxon>Hemiptera</taxon>
        <taxon>Heteroptera</taxon>
        <taxon>Panheteroptera</taxon>
        <taxon>Cimicomorpha</taxon>
        <taxon>Miridae</taxon>
        <taxon>Dicyphina</taxon>
        <taxon>Nesidiocoris</taxon>
    </lineage>
</organism>
<evidence type="ECO:0000256" key="2">
    <source>
        <dbReference type="SAM" id="MobiDB-lite"/>
    </source>
</evidence>
<feature type="domain" description="FP protein N-terminal" evidence="3">
    <location>
        <begin position="173"/>
        <end position="267"/>
    </location>
</feature>
<evidence type="ECO:0000313" key="5">
    <source>
        <dbReference type="EMBL" id="BES91006.1"/>
    </source>
</evidence>
<evidence type="ECO:0000259" key="4">
    <source>
        <dbReference type="Pfam" id="PF25298"/>
    </source>
</evidence>
<keyword evidence="1" id="KW-0175">Coiled coil</keyword>
<gene>
    <name evidence="5" type="ORF">NTJ_03815</name>
</gene>
<name>A0ABN7AJE1_9HEMI</name>
<evidence type="ECO:0000259" key="3">
    <source>
        <dbReference type="Pfam" id="PF03258"/>
    </source>
</evidence>
<dbReference type="Pfam" id="PF25298">
    <property type="entry name" value="Baculo_FP_2nd"/>
    <property type="match status" value="1"/>
</dbReference>
<feature type="region of interest" description="Disordered" evidence="2">
    <location>
        <begin position="57"/>
        <end position="80"/>
    </location>
</feature>
<reference evidence="5 6" key="1">
    <citation type="submission" date="2023-09" db="EMBL/GenBank/DDBJ databases">
        <title>Nesidiocoris tenuis whole genome shotgun sequence.</title>
        <authorList>
            <person name="Shibata T."/>
            <person name="Shimoda M."/>
            <person name="Kobayashi T."/>
            <person name="Uehara T."/>
        </authorList>
    </citation>
    <scope>NUCLEOTIDE SEQUENCE [LARGE SCALE GENOMIC DNA]</scope>
    <source>
        <strain evidence="5 6">Japan</strain>
    </source>
</reference>
<protein>
    <recommendedName>
        <fullName evidence="7">Zinc finger PHD-type domain-containing protein</fullName>
    </recommendedName>
</protein>
<dbReference type="Proteomes" id="UP001307889">
    <property type="component" value="Chromosome 2"/>
</dbReference>
<accession>A0ABN7AJE1</accession>
<keyword evidence="6" id="KW-1185">Reference proteome</keyword>